<feature type="transmembrane region" description="Helical" evidence="2">
    <location>
        <begin position="51"/>
        <end position="71"/>
    </location>
</feature>
<reference evidence="4 5" key="1">
    <citation type="submission" date="2022-02" db="EMBL/GenBank/DDBJ databases">
        <title>Paenibacillus sp. MBLB1776 Whole Genome Shotgun Sequencing.</title>
        <authorList>
            <person name="Hwang C.Y."/>
            <person name="Cho E.-S."/>
            <person name="Seo M.-J."/>
        </authorList>
    </citation>
    <scope>NUCLEOTIDE SEQUENCE [LARGE SCALE GENOMIC DNA]</scope>
    <source>
        <strain evidence="4 5">MBLB1776</strain>
    </source>
</reference>
<dbReference type="Gene3D" id="1.20.120.1220">
    <property type="match status" value="1"/>
</dbReference>
<dbReference type="Proteomes" id="UP001305702">
    <property type="component" value="Chromosome"/>
</dbReference>
<dbReference type="KEGG" id="paun:MJA45_19845"/>
<gene>
    <name evidence="4" type="ORF">MJA45_19845</name>
</gene>
<feature type="domain" description="Prepilin type IV endopeptidase peptidase" evidence="3">
    <location>
        <begin position="9"/>
        <end position="109"/>
    </location>
</feature>
<sequence length="149" mass="15864">MHLVTWVSLAAVLAVAVITDLKEKKIYDWLTIPSLVYFGILHLVFDRWSGLIGSIVGAALLFGLSLLLAALSKGQLGGGDIKLFSVIGAALGAPDGLLTMLLTFLAAGMAAWPILLVQRVRRNKDKKLTELALAPFMALGTGIVLLLLN</sequence>
<feature type="transmembrane region" description="Helical" evidence="2">
    <location>
        <begin position="26"/>
        <end position="44"/>
    </location>
</feature>
<keyword evidence="2" id="KW-1133">Transmembrane helix</keyword>
<dbReference type="GO" id="GO:0004190">
    <property type="term" value="F:aspartic-type endopeptidase activity"/>
    <property type="evidence" value="ECO:0007669"/>
    <property type="project" value="InterPro"/>
</dbReference>
<evidence type="ECO:0000259" key="3">
    <source>
        <dbReference type="Pfam" id="PF01478"/>
    </source>
</evidence>
<dbReference type="PANTHER" id="PTHR30487:SF0">
    <property type="entry name" value="PREPILIN LEADER PEPTIDASE_N-METHYLTRANSFERASE-RELATED"/>
    <property type="match status" value="1"/>
</dbReference>
<name>A0AA96L9Z0_9BACL</name>
<dbReference type="EMBL" id="CP130318">
    <property type="protein sequence ID" value="WNQ09864.1"/>
    <property type="molecule type" value="Genomic_DNA"/>
</dbReference>
<protein>
    <submittedName>
        <fullName evidence="4">A24 family peptidase</fullName>
        <ecNumber evidence="4">3.4.23.-</ecNumber>
    </submittedName>
</protein>
<dbReference type="Pfam" id="PF01478">
    <property type="entry name" value="Peptidase_A24"/>
    <property type="match status" value="1"/>
</dbReference>
<dbReference type="GO" id="GO:0005886">
    <property type="term" value="C:plasma membrane"/>
    <property type="evidence" value="ECO:0007669"/>
    <property type="project" value="TreeGrafter"/>
</dbReference>
<comment type="similarity">
    <text evidence="1">Belongs to the peptidase A24 family.</text>
</comment>
<keyword evidence="4" id="KW-0378">Hydrolase</keyword>
<dbReference type="InterPro" id="IPR050882">
    <property type="entry name" value="Prepilin_peptidase/N-MTase"/>
</dbReference>
<evidence type="ECO:0000313" key="5">
    <source>
        <dbReference type="Proteomes" id="UP001305702"/>
    </source>
</evidence>
<evidence type="ECO:0000313" key="4">
    <source>
        <dbReference type="EMBL" id="WNQ09864.1"/>
    </source>
</evidence>
<keyword evidence="2" id="KW-0472">Membrane</keyword>
<dbReference type="EC" id="3.4.23.-" evidence="4"/>
<evidence type="ECO:0000256" key="2">
    <source>
        <dbReference type="SAM" id="Phobius"/>
    </source>
</evidence>
<keyword evidence="5" id="KW-1185">Reference proteome</keyword>
<dbReference type="PANTHER" id="PTHR30487">
    <property type="entry name" value="TYPE 4 PREPILIN-LIKE PROTEINS LEADER PEPTIDE-PROCESSING ENZYME"/>
    <property type="match status" value="1"/>
</dbReference>
<organism evidence="4 5">
    <name type="scientific">Paenibacillus aurantius</name>
    <dbReference type="NCBI Taxonomy" id="2918900"/>
    <lineage>
        <taxon>Bacteria</taxon>
        <taxon>Bacillati</taxon>
        <taxon>Bacillota</taxon>
        <taxon>Bacilli</taxon>
        <taxon>Bacillales</taxon>
        <taxon>Paenibacillaceae</taxon>
        <taxon>Paenibacillus</taxon>
    </lineage>
</organism>
<dbReference type="InterPro" id="IPR000045">
    <property type="entry name" value="Prepilin_IV_endopep_pep"/>
</dbReference>
<proteinExistence type="inferred from homology"/>
<feature type="transmembrane region" description="Helical" evidence="2">
    <location>
        <begin position="83"/>
        <end position="116"/>
    </location>
</feature>
<dbReference type="AlphaFoldDB" id="A0AA96L9Z0"/>
<dbReference type="RefSeq" id="WP_315603638.1">
    <property type="nucleotide sequence ID" value="NZ_CP130318.1"/>
</dbReference>
<dbReference type="GO" id="GO:0006465">
    <property type="term" value="P:signal peptide processing"/>
    <property type="evidence" value="ECO:0007669"/>
    <property type="project" value="TreeGrafter"/>
</dbReference>
<keyword evidence="2" id="KW-0812">Transmembrane</keyword>
<evidence type="ECO:0000256" key="1">
    <source>
        <dbReference type="ARBA" id="ARBA00005801"/>
    </source>
</evidence>
<feature type="transmembrane region" description="Helical" evidence="2">
    <location>
        <begin position="128"/>
        <end position="148"/>
    </location>
</feature>
<accession>A0AA96L9Z0</accession>